<reference evidence="2 3" key="1">
    <citation type="journal article" date="2019" name="Int. J. Syst. Evol. Microbiol.">
        <title>The Global Catalogue of Microorganisms (GCM) 10K type strain sequencing project: providing services to taxonomists for standard genome sequencing and annotation.</title>
        <authorList>
            <consortium name="The Broad Institute Genomics Platform"/>
            <consortium name="The Broad Institute Genome Sequencing Center for Infectious Disease"/>
            <person name="Wu L."/>
            <person name="Ma J."/>
        </authorList>
    </citation>
    <scope>NUCLEOTIDE SEQUENCE [LARGE SCALE GENOMIC DNA]</scope>
    <source>
        <strain evidence="2 3">JCM 3380</strain>
    </source>
</reference>
<evidence type="ECO:0000313" key="2">
    <source>
        <dbReference type="EMBL" id="GAA0251043.1"/>
    </source>
</evidence>
<sequence length="718" mass="74951">MRRIAQGGRMVREPVRSAGVHVEAAESVPRAGATALGGVAGLVARIQRQAGNAVAARVARSFVVQRQPTGEEVALVDAYLAALDADQEAAPARAALGDYVRGNPTRAAEVSSLLASRTDAWLSRARAAVDGLLAAYHELVYTAAVEAWARQHRNDALGADARRLLAPGRSSFTGALAEARTSIGRLGDLSAGMAGAAPQAHARFLADAGRRFATVAHTPQYEVEADARLARLELRPDRPPGEQAGRDLAEFAAGENDGPDRIRHARAAIDRSRTARREGLSAGLRGLAGATDVDRAAFEALVAQGLARPPAPASREAMVGLVMAAQNQGVRDFRVTGVGSARPRMTTYRGHGPGAVDISGGTGTTVTVLLPQRLQASAAGLVGDDFQLHGATFGWVDRSGPAQDLATKVAAGYFGLGFRARLTASLRAASARDPAYRRALADVPREGPTRVYLRLRSGHYGAVTGDPLVRHPAPERFLAALAYRDTVTASAATAPPPGTPTVETRRAELRDRLARAVDPQLQRRFPQLPSLRQALGTVDAGAPGDIAWSHALVPSARTSAVVTAIQNATGAALSTDPALGRAVEEFLTSATGSPGPLPPMSGRHADYRGPVPVDRPGGGEVSVDYRYDRGSERITVRVTFTHLSEVAGDVETGGTAAAGRPVGRTGTSGNAAGPHAHVEAGARLGARDLGPISPITFFAVDTTGPDPTPPGRRPRTRR</sequence>
<protein>
    <submittedName>
        <fullName evidence="2">Uncharacterized protein</fullName>
    </submittedName>
</protein>
<evidence type="ECO:0000256" key="1">
    <source>
        <dbReference type="SAM" id="MobiDB-lite"/>
    </source>
</evidence>
<gene>
    <name evidence="2" type="ORF">GCM10010492_59140</name>
</gene>
<dbReference type="Proteomes" id="UP001500416">
    <property type="component" value="Unassembled WGS sequence"/>
</dbReference>
<dbReference type="Gene3D" id="2.70.70.10">
    <property type="entry name" value="Glucose Permease (Domain IIA)"/>
    <property type="match status" value="1"/>
</dbReference>
<organism evidence="2 3">
    <name type="scientific">Saccharothrix mutabilis subsp. mutabilis</name>
    <dbReference type="NCBI Taxonomy" id="66855"/>
    <lineage>
        <taxon>Bacteria</taxon>
        <taxon>Bacillati</taxon>
        <taxon>Actinomycetota</taxon>
        <taxon>Actinomycetes</taxon>
        <taxon>Pseudonocardiales</taxon>
        <taxon>Pseudonocardiaceae</taxon>
        <taxon>Saccharothrix</taxon>
    </lineage>
</organism>
<name>A0ABN0UID3_9PSEU</name>
<keyword evidence="3" id="KW-1185">Reference proteome</keyword>
<feature type="region of interest" description="Disordered" evidence="1">
    <location>
        <begin position="696"/>
        <end position="718"/>
    </location>
</feature>
<proteinExistence type="predicted"/>
<accession>A0ABN0UID3</accession>
<dbReference type="InterPro" id="IPR011055">
    <property type="entry name" value="Dup_hybrid_motif"/>
</dbReference>
<feature type="region of interest" description="Disordered" evidence="1">
    <location>
        <begin position="651"/>
        <end position="675"/>
    </location>
</feature>
<comment type="caution">
    <text evidence="2">The sequence shown here is derived from an EMBL/GenBank/DDBJ whole genome shotgun (WGS) entry which is preliminary data.</text>
</comment>
<dbReference type="EMBL" id="BAAABU010000019">
    <property type="protein sequence ID" value="GAA0251043.1"/>
    <property type="molecule type" value="Genomic_DNA"/>
</dbReference>
<evidence type="ECO:0000313" key="3">
    <source>
        <dbReference type="Proteomes" id="UP001500416"/>
    </source>
</evidence>